<dbReference type="GO" id="GO:0016301">
    <property type="term" value="F:kinase activity"/>
    <property type="evidence" value="ECO:0007669"/>
    <property type="project" value="UniProtKB-KW"/>
</dbReference>
<dbReference type="GO" id="GO:0005524">
    <property type="term" value="F:ATP binding"/>
    <property type="evidence" value="ECO:0007669"/>
    <property type="project" value="UniProtKB-KW"/>
</dbReference>
<dbReference type="OrthoDB" id="9804377at2"/>
<protein>
    <recommendedName>
        <fullName evidence="5">Thiamine diphosphokinase</fullName>
        <ecNumber evidence="5">2.7.6.2</ecNumber>
    </recommendedName>
</protein>
<dbReference type="RefSeq" id="WP_144989276.1">
    <property type="nucleotide sequence ID" value="NZ_VNJK01000001.1"/>
</dbReference>
<name>A0A559IZR7_9BACL</name>
<evidence type="ECO:0000256" key="4">
    <source>
        <dbReference type="ARBA" id="ARBA00022840"/>
    </source>
</evidence>
<dbReference type="GO" id="GO:0006772">
    <property type="term" value="P:thiamine metabolic process"/>
    <property type="evidence" value="ECO:0007669"/>
    <property type="project" value="UniProtKB-UniRule"/>
</dbReference>
<dbReference type="Pfam" id="PF04263">
    <property type="entry name" value="TPK_catalytic"/>
    <property type="match status" value="1"/>
</dbReference>
<dbReference type="InterPro" id="IPR006282">
    <property type="entry name" value="Thi_PPkinase"/>
</dbReference>
<dbReference type="PANTHER" id="PTHR41299">
    <property type="entry name" value="THIAMINE PYROPHOSPHOKINASE"/>
    <property type="match status" value="1"/>
</dbReference>
<evidence type="ECO:0000256" key="5">
    <source>
        <dbReference type="NCBIfam" id="TIGR01378"/>
    </source>
</evidence>
<evidence type="ECO:0000313" key="7">
    <source>
        <dbReference type="EMBL" id="TVX93112.1"/>
    </source>
</evidence>
<dbReference type="SUPFAM" id="SSF63862">
    <property type="entry name" value="Thiamin pyrophosphokinase, substrate-binding domain"/>
    <property type="match status" value="1"/>
</dbReference>
<dbReference type="InterPro" id="IPR053149">
    <property type="entry name" value="TPK"/>
</dbReference>
<dbReference type="Gene3D" id="3.40.50.10240">
    <property type="entry name" value="Thiamin pyrophosphokinase, catalytic domain"/>
    <property type="match status" value="1"/>
</dbReference>
<sequence>MLQQQKQLSRKNGKPEHEIHAVIVAGGEQPAWIIDEIQSADIIIGADRGALFLVQNGIKPTLSLGDFDSVNEQEERFIADNSERMIGFDEIDKDHTDTELALQYAMQYGATTITMYGTTGTRLDHTLAGIHLLRQTYEAGIPMKIVDNHNSIQLTGDYLKIYKDRYTYMSLIPLSMDVTGICLEGFAYPLSDATLTIGQSLGVSNRWKEEYGTITIKNGLVLIICSRD</sequence>
<dbReference type="GO" id="GO:0030975">
    <property type="term" value="F:thiamine binding"/>
    <property type="evidence" value="ECO:0007669"/>
    <property type="project" value="InterPro"/>
</dbReference>
<keyword evidence="8" id="KW-1185">Reference proteome</keyword>
<dbReference type="Proteomes" id="UP000318102">
    <property type="component" value="Unassembled WGS sequence"/>
</dbReference>
<dbReference type="EC" id="2.7.6.2" evidence="5"/>
<dbReference type="AlphaFoldDB" id="A0A559IZR7"/>
<dbReference type="NCBIfam" id="TIGR01378">
    <property type="entry name" value="thi_PPkinase"/>
    <property type="match status" value="1"/>
</dbReference>
<proteinExistence type="predicted"/>
<organism evidence="7 8">
    <name type="scientific">Paenibacillus agilis</name>
    <dbReference type="NCBI Taxonomy" id="3020863"/>
    <lineage>
        <taxon>Bacteria</taxon>
        <taxon>Bacillati</taxon>
        <taxon>Bacillota</taxon>
        <taxon>Bacilli</taxon>
        <taxon>Bacillales</taxon>
        <taxon>Paenibacillaceae</taxon>
        <taxon>Paenibacillus</taxon>
    </lineage>
</organism>
<dbReference type="InterPro" id="IPR036371">
    <property type="entry name" value="TPK_B1-bd_sf"/>
</dbReference>
<dbReference type="PANTHER" id="PTHR41299:SF1">
    <property type="entry name" value="THIAMINE PYROPHOSPHOKINASE"/>
    <property type="match status" value="1"/>
</dbReference>
<feature type="domain" description="Thiamin pyrophosphokinase thiamin-binding" evidence="6">
    <location>
        <begin position="156"/>
        <end position="222"/>
    </location>
</feature>
<dbReference type="InterPro" id="IPR007373">
    <property type="entry name" value="Thiamin_PyroPKinase_B1-bd"/>
</dbReference>
<evidence type="ECO:0000256" key="2">
    <source>
        <dbReference type="ARBA" id="ARBA00022741"/>
    </source>
</evidence>
<dbReference type="EMBL" id="VNJK01000001">
    <property type="protein sequence ID" value="TVX93112.1"/>
    <property type="molecule type" value="Genomic_DNA"/>
</dbReference>
<evidence type="ECO:0000259" key="6">
    <source>
        <dbReference type="SMART" id="SM00983"/>
    </source>
</evidence>
<reference evidence="7 8" key="1">
    <citation type="submission" date="2019-07" db="EMBL/GenBank/DDBJ databases">
        <authorList>
            <person name="Kim J."/>
        </authorList>
    </citation>
    <scope>NUCLEOTIDE SEQUENCE [LARGE SCALE GENOMIC DNA]</scope>
    <source>
        <strain evidence="7 8">N4</strain>
    </source>
</reference>
<keyword evidence="3" id="KW-0418">Kinase</keyword>
<comment type="caution">
    <text evidence="7">The sequence shown here is derived from an EMBL/GenBank/DDBJ whole genome shotgun (WGS) entry which is preliminary data.</text>
</comment>
<keyword evidence="2" id="KW-0547">Nucleotide-binding</keyword>
<evidence type="ECO:0000313" key="8">
    <source>
        <dbReference type="Proteomes" id="UP000318102"/>
    </source>
</evidence>
<accession>A0A559IZR7</accession>
<dbReference type="InterPro" id="IPR036759">
    <property type="entry name" value="TPK_catalytic_sf"/>
</dbReference>
<keyword evidence="1 7" id="KW-0808">Transferase</keyword>
<keyword evidence="4" id="KW-0067">ATP-binding</keyword>
<dbReference type="InterPro" id="IPR007371">
    <property type="entry name" value="TPK_catalytic"/>
</dbReference>
<gene>
    <name evidence="7" type="ORF">FPZ44_08595</name>
</gene>
<dbReference type="GO" id="GO:0004788">
    <property type="term" value="F:thiamine diphosphokinase activity"/>
    <property type="evidence" value="ECO:0007669"/>
    <property type="project" value="UniProtKB-UniRule"/>
</dbReference>
<evidence type="ECO:0000256" key="3">
    <source>
        <dbReference type="ARBA" id="ARBA00022777"/>
    </source>
</evidence>
<evidence type="ECO:0000256" key="1">
    <source>
        <dbReference type="ARBA" id="ARBA00022679"/>
    </source>
</evidence>
<dbReference type="Pfam" id="PF04265">
    <property type="entry name" value="TPK_B1_binding"/>
    <property type="match status" value="1"/>
</dbReference>
<dbReference type="SUPFAM" id="SSF63999">
    <property type="entry name" value="Thiamin pyrophosphokinase, catalytic domain"/>
    <property type="match status" value="1"/>
</dbReference>
<dbReference type="SMART" id="SM00983">
    <property type="entry name" value="TPK_B1_binding"/>
    <property type="match status" value="1"/>
</dbReference>
<dbReference type="CDD" id="cd07995">
    <property type="entry name" value="TPK"/>
    <property type="match status" value="1"/>
</dbReference>
<dbReference type="GO" id="GO:0009229">
    <property type="term" value="P:thiamine diphosphate biosynthetic process"/>
    <property type="evidence" value="ECO:0007669"/>
    <property type="project" value="InterPro"/>
</dbReference>